<dbReference type="InterPro" id="IPR012341">
    <property type="entry name" value="6hp_glycosidase-like_sf"/>
</dbReference>
<comment type="caution">
    <text evidence="8">The sequence shown here is derived from an EMBL/GenBank/DDBJ whole genome shotgun (WGS) entry which is preliminary data.</text>
</comment>
<feature type="domain" description="Alpha-L-rhamnosidase concanavalin-like" evidence="4">
    <location>
        <begin position="361"/>
        <end position="460"/>
    </location>
</feature>
<evidence type="ECO:0000259" key="6">
    <source>
        <dbReference type="Pfam" id="PF17389"/>
    </source>
</evidence>
<dbReference type="Pfam" id="PF05592">
    <property type="entry name" value="Bac_rhamnosid"/>
    <property type="match status" value="1"/>
</dbReference>
<dbReference type="EMBL" id="DVHM01000174">
    <property type="protein sequence ID" value="HIR71609.1"/>
    <property type="molecule type" value="Genomic_DNA"/>
</dbReference>
<dbReference type="GO" id="GO:0030596">
    <property type="term" value="F:alpha-L-rhamnosidase activity"/>
    <property type="evidence" value="ECO:0007669"/>
    <property type="project" value="UniProtKB-EC"/>
</dbReference>
<dbReference type="Gene3D" id="2.60.420.10">
    <property type="entry name" value="Maltose phosphorylase, domain 3"/>
    <property type="match status" value="1"/>
</dbReference>
<evidence type="ECO:0000259" key="7">
    <source>
        <dbReference type="Pfam" id="PF17390"/>
    </source>
</evidence>
<protein>
    <recommendedName>
        <fullName evidence="2">alpha-L-rhamnosidase</fullName>
        <ecNumber evidence="2">3.2.1.40</ecNumber>
    </recommendedName>
</protein>
<dbReference type="InterPro" id="IPR013737">
    <property type="entry name" value="Bac_rhamnosid_N"/>
</dbReference>
<dbReference type="SUPFAM" id="SSF48208">
    <property type="entry name" value="Six-hairpin glycosidases"/>
    <property type="match status" value="1"/>
</dbReference>
<dbReference type="InterPro" id="IPR013783">
    <property type="entry name" value="Ig-like_fold"/>
</dbReference>
<dbReference type="AlphaFoldDB" id="A0A9D1EBF3"/>
<organism evidence="8 9">
    <name type="scientific">Candidatus Pullilachnospira gallistercoris</name>
    <dbReference type="NCBI Taxonomy" id="2840911"/>
    <lineage>
        <taxon>Bacteria</taxon>
        <taxon>Bacillati</taxon>
        <taxon>Bacillota</taxon>
        <taxon>Clostridia</taxon>
        <taxon>Lachnospirales</taxon>
        <taxon>Lachnospiraceae</taxon>
        <taxon>Lachnospiraceae incertae sedis</taxon>
        <taxon>Candidatus Pullilachnospira</taxon>
    </lineage>
</organism>
<dbReference type="Pfam" id="PF08531">
    <property type="entry name" value="Bac_rhamnosid_N"/>
    <property type="match status" value="1"/>
</dbReference>
<proteinExistence type="predicted"/>
<evidence type="ECO:0000259" key="5">
    <source>
        <dbReference type="Pfam" id="PF08531"/>
    </source>
</evidence>
<dbReference type="InterPro" id="IPR035398">
    <property type="entry name" value="Bac_rhamnosid_C"/>
</dbReference>
<evidence type="ECO:0000256" key="2">
    <source>
        <dbReference type="ARBA" id="ARBA00012652"/>
    </source>
</evidence>
<dbReference type="InterPro" id="IPR035396">
    <property type="entry name" value="Bac_rhamnosid6H"/>
</dbReference>
<feature type="domain" description="Alpha-L-rhamnosidase six-hairpin glycosidase" evidence="6">
    <location>
        <begin position="466"/>
        <end position="832"/>
    </location>
</feature>
<dbReference type="PANTHER" id="PTHR33307">
    <property type="entry name" value="ALPHA-RHAMNOSIDASE (EUROFUNG)"/>
    <property type="match status" value="1"/>
</dbReference>
<dbReference type="Gene3D" id="2.60.40.10">
    <property type="entry name" value="Immunoglobulins"/>
    <property type="match status" value="1"/>
</dbReference>
<evidence type="ECO:0000259" key="4">
    <source>
        <dbReference type="Pfam" id="PF05592"/>
    </source>
</evidence>
<dbReference type="Pfam" id="PF25788">
    <property type="entry name" value="Ig_Rha78A_N"/>
    <property type="match status" value="1"/>
</dbReference>
<name>A0A9D1EBF3_9FIRM</name>
<dbReference type="InterPro" id="IPR008902">
    <property type="entry name" value="Rhamnosid_concanavalin"/>
</dbReference>
<dbReference type="PIRSF" id="PIRSF010631">
    <property type="entry name" value="A-rhamnsds"/>
    <property type="match status" value="1"/>
</dbReference>
<feature type="domain" description="Bacterial alpha-L-rhamnosidase N-terminal" evidence="5">
    <location>
        <begin position="181"/>
        <end position="347"/>
    </location>
</feature>
<keyword evidence="3 8" id="KW-0378">Hydrolase</keyword>
<dbReference type="Gene3D" id="2.60.120.260">
    <property type="entry name" value="Galactose-binding domain-like"/>
    <property type="match status" value="2"/>
</dbReference>
<accession>A0A9D1EBF3</accession>
<dbReference type="Pfam" id="PF17390">
    <property type="entry name" value="Bac_rhamnosid_C"/>
    <property type="match status" value="1"/>
</dbReference>
<gene>
    <name evidence="8" type="ORF">IAA55_10050</name>
</gene>
<dbReference type="Proteomes" id="UP000823912">
    <property type="component" value="Unassembled WGS sequence"/>
</dbReference>
<dbReference type="EC" id="3.2.1.40" evidence="2"/>
<comment type="catalytic activity">
    <reaction evidence="1">
        <text>Hydrolysis of terminal non-reducing alpha-L-rhamnose residues in alpha-L-rhamnosides.</text>
        <dbReference type="EC" id="3.2.1.40"/>
    </reaction>
</comment>
<dbReference type="Gene3D" id="1.50.10.10">
    <property type="match status" value="1"/>
</dbReference>
<sequence length="914" mass="104005">MSKIRNARCENKVNPINVDTQSPRFSWQIVSDEHDVFQTWYRIVVKNGEQTCWDSGKVESGQTFAVRYEGTPLVSREAYSWDIEAGLNTGEVLRSEEQTFETVLFAPSEWHAAFIEPDKLPGLDYDPLEVYKEKWFACVQRLLAGQDPEFFDTGEYLKSQPHQPYYPAVMMYRKFTLEEVPEKARIYMTAHGIYKFYINGKLASDAALEPEFTTYDKILKYQVYDVTALLTKGENAILVVVVDGWYKGKIAYGFGCEYGDNPGLLLEMDVRLKGGKTFRLCSDETFLFSYDGPVRRADLYNGETIDGRYEIPAFATAQMSLEGWKPVHAVDADRNVLMAQTDAPVRSLMELKPKRLFVNAKGETIIDFGQNFAGHIRVEGIHAASGQEITFEHTEELDKDETFIYPFLEDVQQQRDVYIAGGKSDECFEPTLTYHGFRYVRVTTEPALEWKESQFTGVVVGSDNEKSGEFSCSDRRLNQLQSNITWSQRSNLVGIPTDCPTREKAGWTGDVYIYGKTSCFNQNLLTFYEEWLRSVRAEQMDNGGVAYTVPQIKNYVQQLGGISTGWGDVIVELPLQLYRIYGDRSVLEQNYDAMKRWQRCLQHMAESELSPEAAQMEGRELENQRYLINTGFQFGDWLVPSVKNEQGFADGQASSFLTGHKVATTIYADTTEKLGKIAGLLGDDEEADRCEKLAGRIREAFEETYFQKDGTLTGDLQGLYILALKMRMVSDKHRSALMKRLLEKIRENNGCMDCGFMSVPHIMDVLTDNGEQEEAWKLLFQDQCPSWLYEVDRGATTMWESWNAIDENGNRDGCSFNHYAFGCVGDWMYRNILGIRAAAPGYEKIMIAPDTDGPLIQAKGYYDSVHGRIALEWRREADGTVTVRGEIPANTSAVLNIRGTEEKIGNGRFEKTFH</sequence>
<reference evidence="8" key="1">
    <citation type="submission" date="2020-10" db="EMBL/GenBank/DDBJ databases">
        <authorList>
            <person name="Gilroy R."/>
        </authorList>
    </citation>
    <scope>NUCLEOTIDE SEQUENCE</scope>
    <source>
        <strain evidence="8">ChiSjej5B23-6657</strain>
    </source>
</reference>
<dbReference type="InterPro" id="IPR016007">
    <property type="entry name" value="Alpha_rhamnosid"/>
</dbReference>
<reference evidence="8" key="2">
    <citation type="journal article" date="2021" name="PeerJ">
        <title>Extensive microbial diversity within the chicken gut microbiome revealed by metagenomics and culture.</title>
        <authorList>
            <person name="Gilroy R."/>
            <person name="Ravi A."/>
            <person name="Getino M."/>
            <person name="Pursley I."/>
            <person name="Horton D.L."/>
            <person name="Alikhan N.F."/>
            <person name="Baker D."/>
            <person name="Gharbi K."/>
            <person name="Hall N."/>
            <person name="Watson M."/>
            <person name="Adriaenssens E.M."/>
            <person name="Foster-Nyarko E."/>
            <person name="Jarju S."/>
            <person name="Secka A."/>
            <person name="Antonio M."/>
            <person name="Oren A."/>
            <person name="Chaudhuri R.R."/>
            <person name="La Ragione R."/>
            <person name="Hildebrand F."/>
            <person name="Pallen M.J."/>
        </authorList>
    </citation>
    <scope>NUCLEOTIDE SEQUENCE</scope>
    <source>
        <strain evidence="8">ChiSjej5B23-6657</strain>
    </source>
</reference>
<evidence type="ECO:0000256" key="1">
    <source>
        <dbReference type="ARBA" id="ARBA00001445"/>
    </source>
</evidence>
<feature type="domain" description="Alpha-L-rhamnosidase C-terminal" evidence="7">
    <location>
        <begin position="834"/>
        <end position="906"/>
    </location>
</feature>
<dbReference type="GO" id="GO:0005975">
    <property type="term" value="P:carbohydrate metabolic process"/>
    <property type="evidence" value="ECO:0007669"/>
    <property type="project" value="InterPro"/>
</dbReference>
<evidence type="ECO:0000256" key="3">
    <source>
        <dbReference type="ARBA" id="ARBA00022801"/>
    </source>
</evidence>
<evidence type="ECO:0000313" key="8">
    <source>
        <dbReference type="EMBL" id="HIR71609.1"/>
    </source>
</evidence>
<dbReference type="PANTHER" id="PTHR33307:SF6">
    <property type="entry name" value="ALPHA-RHAMNOSIDASE (EUROFUNG)-RELATED"/>
    <property type="match status" value="1"/>
</dbReference>
<evidence type="ECO:0000313" key="9">
    <source>
        <dbReference type="Proteomes" id="UP000823912"/>
    </source>
</evidence>
<dbReference type="InterPro" id="IPR008928">
    <property type="entry name" value="6-hairpin_glycosidase_sf"/>
</dbReference>
<dbReference type="Pfam" id="PF17389">
    <property type="entry name" value="Bac_rhamnosid6H"/>
    <property type="match status" value="1"/>
</dbReference>